<feature type="compositionally biased region" description="Basic and acidic residues" evidence="6">
    <location>
        <begin position="685"/>
        <end position="702"/>
    </location>
</feature>
<evidence type="ECO:0000313" key="9">
    <source>
        <dbReference type="EMBL" id="PNF16445.1"/>
    </source>
</evidence>
<evidence type="ECO:0008006" key="11">
    <source>
        <dbReference type="Google" id="ProtNLM"/>
    </source>
</evidence>
<dbReference type="GO" id="GO:0003743">
    <property type="term" value="F:translation initiation factor activity"/>
    <property type="evidence" value="ECO:0007669"/>
    <property type="project" value="UniProtKB-KW"/>
</dbReference>
<feature type="compositionally biased region" description="Polar residues" evidence="6">
    <location>
        <begin position="1453"/>
        <end position="1463"/>
    </location>
</feature>
<feature type="region of interest" description="Disordered" evidence="6">
    <location>
        <begin position="370"/>
        <end position="473"/>
    </location>
</feature>
<dbReference type="PROSITE" id="PS51366">
    <property type="entry name" value="MI"/>
    <property type="match status" value="1"/>
</dbReference>
<dbReference type="InterPro" id="IPR003307">
    <property type="entry name" value="W2_domain"/>
</dbReference>
<dbReference type="PANTHER" id="PTHR23253">
    <property type="entry name" value="EUKARYOTIC TRANSLATION INITIATION FACTOR 4 GAMMA"/>
    <property type="match status" value="1"/>
</dbReference>
<dbReference type="Pfam" id="PF02847">
    <property type="entry name" value="MA3"/>
    <property type="match status" value="1"/>
</dbReference>
<feature type="compositionally biased region" description="Pro residues" evidence="6">
    <location>
        <begin position="86"/>
        <end position="98"/>
    </location>
</feature>
<proteinExistence type="inferred from homology"/>
<comment type="similarity">
    <text evidence="1">Belongs to the eukaryotic initiation factor 4G family.</text>
</comment>
<feature type="compositionally biased region" description="Pro residues" evidence="6">
    <location>
        <begin position="109"/>
        <end position="119"/>
    </location>
</feature>
<dbReference type="FunFam" id="1.25.40.180:FF:000042">
    <property type="entry name" value="Eukaryotic translation initiation factor 4 gamma"/>
    <property type="match status" value="1"/>
</dbReference>
<dbReference type="FunCoup" id="A0A2J7PJC4">
    <property type="interactions" value="1270"/>
</dbReference>
<dbReference type="SUPFAM" id="SSF48371">
    <property type="entry name" value="ARM repeat"/>
    <property type="match status" value="3"/>
</dbReference>
<evidence type="ECO:0000256" key="3">
    <source>
        <dbReference type="ARBA" id="ARBA00022553"/>
    </source>
</evidence>
<dbReference type="InterPro" id="IPR003891">
    <property type="entry name" value="Initiation_fac_eIF4g_MI"/>
</dbReference>
<feature type="compositionally biased region" description="Basic residues" evidence="6">
    <location>
        <begin position="835"/>
        <end position="846"/>
    </location>
</feature>
<feature type="compositionally biased region" description="Low complexity" evidence="6">
    <location>
        <begin position="1477"/>
        <end position="1489"/>
    </location>
</feature>
<feature type="compositionally biased region" description="Basic and acidic residues" evidence="6">
    <location>
        <begin position="1523"/>
        <end position="1534"/>
    </location>
</feature>
<feature type="compositionally biased region" description="Polar residues" evidence="6">
    <location>
        <begin position="1041"/>
        <end position="1057"/>
    </location>
</feature>
<evidence type="ECO:0000256" key="4">
    <source>
        <dbReference type="ARBA" id="ARBA00022845"/>
    </source>
</evidence>
<dbReference type="EMBL" id="NEVH01024949">
    <property type="protein sequence ID" value="PNF16445.1"/>
    <property type="molecule type" value="Genomic_DNA"/>
</dbReference>
<protein>
    <recommendedName>
        <fullName evidence="11">Eukaryotic translation initiation factor 4 gamma 3</fullName>
    </recommendedName>
</protein>
<feature type="compositionally biased region" description="Basic and acidic residues" evidence="6">
    <location>
        <begin position="847"/>
        <end position="860"/>
    </location>
</feature>
<feature type="compositionally biased region" description="Polar residues" evidence="6">
    <location>
        <begin position="499"/>
        <end position="539"/>
    </location>
</feature>
<dbReference type="InterPro" id="IPR003890">
    <property type="entry name" value="MIF4G-like_typ-3"/>
</dbReference>
<sequence length="1941" mass="211655">MVSRYGGRKEPTMHCFMSHSAHPPPQHAPPPLGQFRIISPANTGRPEVSFHVPNAGFPQQQGGGAGPPSAPQLRAIHHPHHSGSPSLPPPHQQQPPPQAQSQHSGGPQGPTPTSTPPGPAEMGKQGPPHMQGQPPLQQGGQMPLGFVANQTRTQGSQPFYPRGPAPRMPNHRNQVVNMQPNNVGQQMFPQHMPMSQVQQLYGQGVMPTQIPTPQMFVPSQLSVFTSQPRHQNHTGGGYYQQTAPQQILMTPPVYQGFQHHPSSPQYYYQSPMALPRPSGGVTGAPGPGGLAGTASQPVMTGGPNPSQLGQPGGSVALGIVQGPGGVVGVGGLGGDTTAGPATTSATAGKQTRRRFALDIVDPKTMKNIDVYDGSVTSSSTPPHSGESSARDTPQPNTGPSASDVAADFAARVAKAASEKSSPSPLPVVSQAGPPAYIESSQTVTANGPDSSGAKSIPPSECMASGSVRTPGEAIPISKQQIVVVEESSNVPPLAPPTISPVTGTSSAWKQGQLPPSTSTNLGSKPSGSNSKSDISSQAVSDEKVGLTKLEIEPQVEFVPSVSAAELKNSIPPVVIIKDLESTPVVSAQTSAPMVDVVRSSRDALKANALVNQSPRRKQTQRPDAASSVPLATTVASNSSVQSTLPPALSTSRETTPTAETKGSKKSASTEESAPPSSAFPVSQSPRERRDQDKSHGREHEKSSSVSSQGKGEREKSVSSSSSSSSQHHGRDREKSSLDKDKSSLDKDKANTASQGGHKDRDKSASRGRDRDKSSTKEATPVPSPVVSVAPTVTCAASQPQAGQPVLARPTAAAEGTKQNNGEMTVADTTEGRASQRSKPKQPRHQKMRDLNRKGAEKEGGTDMDAFTEPAPEETTPLAPSSLSPSSQPPVPATPNKVTDNQIAKDEETEVDKEEKLVAARNEENVKVSAAALKEDTSSSITPVIENIPVTKPTTLTLRHTYREDQWSPLNPEGKKKYERDFLMELQNDPQSKKKPDNLPNLEVVLKDNTNRQRMADRPFSNMNRPVPDRSTHDNFTPGFMRTSNSRGPVAKRNSQQGKAKPNKPVIHMTLSLKEDVKLRETENAWKPDRMKQASTNEEDAKTEELYKKVRGVLNKLTPQKFSTLVSQVQALPIDSIERLQGVINLVFEKAVDEPNFSEAYANMCKVLSMSMQPQVDRKKDEPEFSFRKLLVNRCQGEFEKNSQVELNREAKLKEIEETTDPEKKKELQLIFEEEERRIRMKSVGNIRFIGELFKLGMLTTNIMQRCIKHLLDAQDEESLECLCKLLTTVGKELENKKQDLSECFNKMKEISAKKGEVSSRVRFMLRDVIDLRHGKWIPRRKDLNPKTMEQIQKEAEKETLDQQLLLNSAPQGSRAQDDRFQSNRRNRGGGGGLSEDGWNKVNVRTSRCTVDTTKLKAAKEDTAIVLGNVGQFREWSGGANTKGKDASKRPVTSGGNPTYSQNMYAALDTSTEDGKRPLPLSSSRPGPGKTTPSPSMEKEQMLLGRTRAEGDGRQSRSSMSRSSSRDNSARRAGDEPSSLRPYVPPSRSPMRSASTEDFSGSGAVSGRKNPVVSERPLSIEEVQKKMSVALEEFLCNFNYEESETLVGESFPAENLNMFVRESLNDMLERSSAGRQSVGKLMSHLVKAGVIPLDMYLSGLNEFLEFADDLAIDVPKFWPYVAEFMVPMFLSEVMFFSDFREVAHPVRGKLIVDVLNLLVKEKGQVWIRQQWDTAGLKWTDFIPEDEVSEFVKKNKLEFTVDGPASAPSPSLSTPLEWDHVQERLEKFLKKEEAPTSFDHIFGWIDANVGHRVKEPQFIRALMTAICSSAIESQKTSLKLNERRLQDYKKLMLRYVDTSGELEVQCLYAIQSLINKLEHPPGLLCNIFQTLWDSCMISNNSFIVWQNSENPAEQAGKGVAIKSLTTFLTSLGEVDEDSSCEES</sequence>
<dbReference type="SMART" id="SM00515">
    <property type="entry name" value="eIF5C"/>
    <property type="match status" value="1"/>
</dbReference>
<feature type="compositionally biased region" description="Low complexity" evidence="6">
    <location>
        <begin position="125"/>
        <end position="143"/>
    </location>
</feature>
<dbReference type="OrthoDB" id="514777at2759"/>
<dbReference type="InParanoid" id="A0A2J7PJC4"/>
<dbReference type="GO" id="GO:0006417">
    <property type="term" value="P:regulation of translation"/>
    <property type="evidence" value="ECO:0007669"/>
    <property type="project" value="UniProtKB-KW"/>
</dbReference>
<evidence type="ECO:0000256" key="6">
    <source>
        <dbReference type="SAM" id="MobiDB-lite"/>
    </source>
</evidence>
<feature type="compositionally biased region" description="Polar residues" evidence="6">
    <location>
        <begin position="1549"/>
        <end position="1558"/>
    </location>
</feature>
<feature type="region of interest" description="Disordered" evidence="6">
    <location>
        <begin position="487"/>
        <end position="540"/>
    </location>
</feature>
<accession>A0A2J7PJC4</accession>
<dbReference type="Pfam" id="PF02854">
    <property type="entry name" value="MIF4G"/>
    <property type="match status" value="1"/>
</dbReference>
<feature type="region of interest" description="Disordered" evidence="6">
    <location>
        <begin position="1434"/>
        <end position="1570"/>
    </location>
</feature>
<feature type="region of interest" description="Disordered" evidence="6">
    <location>
        <begin position="606"/>
        <end position="921"/>
    </location>
</feature>
<feature type="domain" description="W2" evidence="7">
    <location>
        <begin position="1769"/>
        <end position="1939"/>
    </location>
</feature>
<dbReference type="PANTHER" id="PTHR23253:SF78">
    <property type="entry name" value="EUKARYOTIC TRANSLATION INITIATION FACTOR 4G1, ISOFORM B-RELATED"/>
    <property type="match status" value="1"/>
</dbReference>
<feature type="compositionally biased region" description="Basic and acidic residues" evidence="6">
    <location>
        <begin position="756"/>
        <end position="775"/>
    </location>
</feature>
<dbReference type="SMART" id="SM00544">
    <property type="entry name" value="MA3"/>
    <property type="match status" value="1"/>
</dbReference>
<feature type="compositionally biased region" description="Polar residues" evidence="6">
    <location>
        <begin position="390"/>
        <end position="399"/>
    </location>
</feature>
<reference evidence="9 10" key="1">
    <citation type="submission" date="2017-12" db="EMBL/GenBank/DDBJ databases">
        <title>Hemimetabolous genomes reveal molecular basis of termite eusociality.</title>
        <authorList>
            <person name="Harrison M.C."/>
            <person name="Jongepier E."/>
            <person name="Robertson H.M."/>
            <person name="Arning N."/>
            <person name="Bitard-Feildel T."/>
            <person name="Chao H."/>
            <person name="Childers C.P."/>
            <person name="Dinh H."/>
            <person name="Doddapaneni H."/>
            <person name="Dugan S."/>
            <person name="Gowin J."/>
            <person name="Greiner C."/>
            <person name="Han Y."/>
            <person name="Hu H."/>
            <person name="Hughes D.S.T."/>
            <person name="Huylmans A.-K."/>
            <person name="Kemena C."/>
            <person name="Kremer L.P.M."/>
            <person name="Lee S.L."/>
            <person name="Lopez-Ezquerra A."/>
            <person name="Mallet L."/>
            <person name="Monroy-Kuhn J.M."/>
            <person name="Moser A."/>
            <person name="Murali S.C."/>
            <person name="Muzny D.M."/>
            <person name="Otani S."/>
            <person name="Piulachs M.-D."/>
            <person name="Poelchau M."/>
            <person name="Qu J."/>
            <person name="Schaub F."/>
            <person name="Wada-Katsumata A."/>
            <person name="Worley K.C."/>
            <person name="Xie Q."/>
            <person name="Ylla G."/>
            <person name="Poulsen M."/>
            <person name="Gibbs R.A."/>
            <person name="Schal C."/>
            <person name="Richards S."/>
            <person name="Belles X."/>
            <person name="Korb J."/>
            <person name="Bornberg-Bauer E."/>
        </authorList>
    </citation>
    <scope>NUCLEOTIDE SEQUENCE [LARGE SCALE GENOMIC DNA]</scope>
    <source>
        <tissue evidence="9">Whole body</tissue>
    </source>
</reference>
<feature type="region of interest" description="Disordered" evidence="6">
    <location>
        <begin position="1368"/>
        <end position="1399"/>
    </location>
</feature>
<feature type="compositionally biased region" description="Low complexity" evidence="6">
    <location>
        <begin position="778"/>
        <end position="797"/>
    </location>
</feature>
<evidence type="ECO:0000259" key="7">
    <source>
        <dbReference type="PROSITE" id="PS51363"/>
    </source>
</evidence>
<dbReference type="PROSITE" id="PS51363">
    <property type="entry name" value="W2"/>
    <property type="match status" value="1"/>
</dbReference>
<gene>
    <name evidence="9" type="ORF">B7P43_G10313</name>
</gene>
<dbReference type="GO" id="GO:0016281">
    <property type="term" value="C:eukaryotic translation initiation factor 4F complex"/>
    <property type="evidence" value="ECO:0007669"/>
    <property type="project" value="TreeGrafter"/>
</dbReference>
<feature type="compositionally biased region" description="Basic and acidic residues" evidence="6">
    <location>
        <begin position="1496"/>
        <end position="1514"/>
    </location>
</feature>
<feature type="compositionally biased region" description="Polar residues" evidence="6">
    <location>
        <begin position="438"/>
        <end position="453"/>
    </location>
</feature>
<feature type="domain" description="MI" evidence="8">
    <location>
        <begin position="1581"/>
        <end position="1703"/>
    </location>
</feature>
<evidence type="ECO:0000313" key="10">
    <source>
        <dbReference type="Proteomes" id="UP000235965"/>
    </source>
</evidence>
<feature type="compositionally biased region" description="Polar residues" evidence="6">
    <location>
        <begin position="629"/>
        <end position="660"/>
    </location>
</feature>
<organism evidence="9 10">
    <name type="scientific">Cryptotermes secundus</name>
    <dbReference type="NCBI Taxonomy" id="105785"/>
    <lineage>
        <taxon>Eukaryota</taxon>
        <taxon>Metazoa</taxon>
        <taxon>Ecdysozoa</taxon>
        <taxon>Arthropoda</taxon>
        <taxon>Hexapoda</taxon>
        <taxon>Insecta</taxon>
        <taxon>Pterygota</taxon>
        <taxon>Neoptera</taxon>
        <taxon>Polyneoptera</taxon>
        <taxon>Dictyoptera</taxon>
        <taxon>Blattodea</taxon>
        <taxon>Blattoidea</taxon>
        <taxon>Termitoidae</taxon>
        <taxon>Kalotermitidae</taxon>
        <taxon>Cryptotermitinae</taxon>
        <taxon>Cryptotermes</taxon>
    </lineage>
</organism>
<keyword evidence="10" id="KW-1185">Reference proteome</keyword>
<feature type="compositionally biased region" description="Basic and acidic residues" evidence="6">
    <location>
        <begin position="912"/>
        <end position="921"/>
    </location>
</feature>
<feature type="compositionally biased region" description="Basic and acidic residues" evidence="6">
    <location>
        <begin position="728"/>
        <end position="749"/>
    </location>
</feature>
<feature type="compositionally biased region" description="Low complexity" evidence="6">
    <location>
        <begin position="376"/>
        <end position="387"/>
    </location>
</feature>
<name>A0A2J7PJC4_9NEOP</name>
<dbReference type="GO" id="GO:0003729">
    <property type="term" value="F:mRNA binding"/>
    <property type="evidence" value="ECO:0007669"/>
    <property type="project" value="TreeGrafter"/>
</dbReference>
<evidence type="ECO:0000256" key="2">
    <source>
        <dbReference type="ARBA" id="ARBA00022540"/>
    </source>
</evidence>
<evidence type="ECO:0000256" key="5">
    <source>
        <dbReference type="ARBA" id="ARBA00022917"/>
    </source>
</evidence>
<keyword evidence="2" id="KW-0396">Initiation factor</keyword>
<feature type="compositionally biased region" description="Low complexity" evidence="6">
    <location>
        <begin position="866"/>
        <end position="885"/>
    </location>
</feature>
<dbReference type="CDD" id="cd11559">
    <property type="entry name" value="W2_eIF4G1_like"/>
    <property type="match status" value="1"/>
</dbReference>
<evidence type="ECO:0000256" key="1">
    <source>
        <dbReference type="ARBA" id="ARBA00005775"/>
    </source>
</evidence>
<dbReference type="Gene3D" id="1.25.40.180">
    <property type="match status" value="3"/>
</dbReference>
<feature type="compositionally biased region" description="Low complexity" evidence="6">
    <location>
        <begin position="400"/>
        <end position="422"/>
    </location>
</feature>
<feature type="compositionally biased region" description="Pro residues" evidence="6">
    <location>
        <begin position="22"/>
        <end position="32"/>
    </location>
</feature>
<keyword evidence="5" id="KW-0648">Protein biosynthesis</keyword>
<keyword evidence="3" id="KW-0597">Phosphoprotein</keyword>
<dbReference type="InterPro" id="IPR016024">
    <property type="entry name" value="ARM-type_fold"/>
</dbReference>
<dbReference type="SMART" id="SM00543">
    <property type="entry name" value="MIF4G"/>
    <property type="match status" value="1"/>
</dbReference>
<comment type="caution">
    <text evidence="9">The sequence shown here is derived from an EMBL/GenBank/DDBJ whole genome shotgun (WGS) entry which is preliminary data.</text>
</comment>
<feature type="region of interest" description="Disordered" evidence="6">
    <location>
        <begin position="1015"/>
        <end position="1061"/>
    </location>
</feature>
<dbReference type="STRING" id="105785.A0A2J7PJC4"/>
<feature type="compositionally biased region" description="Low complexity" evidence="6">
    <location>
        <begin position="669"/>
        <end position="684"/>
    </location>
</feature>
<dbReference type="Pfam" id="PF02020">
    <property type="entry name" value="W2"/>
    <property type="match status" value="1"/>
</dbReference>
<dbReference type="Proteomes" id="UP000235965">
    <property type="component" value="Unassembled WGS sequence"/>
</dbReference>
<evidence type="ECO:0000259" key="8">
    <source>
        <dbReference type="PROSITE" id="PS51366"/>
    </source>
</evidence>
<keyword evidence="4" id="KW-0810">Translation regulation</keyword>
<feature type="region of interest" description="Disordered" evidence="6">
    <location>
        <begin position="1"/>
        <end position="143"/>
    </location>
</feature>